<dbReference type="AlphaFoldDB" id="A0A0K0EPQ0"/>
<accession>A0A0K0EPQ0</accession>
<protein>
    <submittedName>
        <fullName evidence="2">Ovule protein</fullName>
    </submittedName>
</protein>
<organism evidence="2">
    <name type="scientific">Strongyloides stercoralis</name>
    <name type="common">Threadworm</name>
    <dbReference type="NCBI Taxonomy" id="6248"/>
    <lineage>
        <taxon>Eukaryota</taxon>
        <taxon>Metazoa</taxon>
        <taxon>Ecdysozoa</taxon>
        <taxon>Nematoda</taxon>
        <taxon>Chromadorea</taxon>
        <taxon>Rhabditida</taxon>
        <taxon>Tylenchina</taxon>
        <taxon>Panagrolaimomorpha</taxon>
        <taxon>Strongyloidoidea</taxon>
        <taxon>Strongyloididae</taxon>
        <taxon>Strongyloides</taxon>
    </lineage>
</organism>
<evidence type="ECO:0000256" key="1">
    <source>
        <dbReference type="SAM" id="MobiDB-lite"/>
    </source>
</evidence>
<dbReference type="WBParaSite" id="SSTP_0001143316.1">
    <property type="protein sequence ID" value="SSTP_0001143316.1"/>
    <property type="gene ID" value="SSTP_0001143316"/>
</dbReference>
<reference evidence="2" key="1">
    <citation type="submission" date="2015-08" db="UniProtKB">
        <authorList>
            <consortium name="WormBaseParasite"/>
        </authorList>
    </citation>
    <scope>IDENTIFICATION</scope>
</reference>
<name>A0A0K0EPQ0_STRER</name>
<evidence type="ECO:0000313" key="2">
    <source>
        <dbReference type="WBParaSite" id="SSTP_0001143316.1"/>
    </source>
</evidence>
<feature type="region of interest" description="Disordered" evidence="1">
    <location>
        <begin position="68"/>
        <end position="89"/>
    </location>
</feature>
<sequence length="89" mass="10084">MWITRTESETCKLFSFGRNLFRINASYDKESRYYCCCFGGCCLTGTDSEALRLSWKKLEDVPILQLSRKHRSSSKGVRSCCSTGSFSGT</sequence>
<feature type="compositionally biased region" description="Polar residues" evidence="1">
    <location>
        <begin position="74"/>
        <end position="89"/>
    </location>
</feature>
<proteinExistence type="predicted"/>